<dbReference type="Pfam" id="PF02518">
    <property type="entry name" value="HATPase_c"/>
    <property type="match status" value="2"/>
</dbReference>
<feature type="transmembrane region" description="Helical" evidence="9">
    <location>
        <begin position="274"/>
        <end position="298"/>
    </location>
</feature>
<dbReference type="RefSeq" id="WP_154321959.1">
    <property type="nucleotide sequence ID" value="NZ_CP045695.1"/>
</dbReference>
<dbReference type="Proteomes" id="UP000462363">
    <property type="component" value="Unassembled WGS sequence"/>
</dbReference>
<evidence type="ECO:0000256" key="9">
    <source>
        <dbReference type="SAM" id="Phobius"/>
    </source>
</evidence>
<sequence>MDKSNHRLSSSINRLRGRKLAPFHIWILSVVSLLALFALFIINPDYAGKARSGRLNAAYIENRLPVALNGEWEYYDSRFLFSSDFSASSVEHYSPEYRKLPGTLPNTFGFGTYRLTFTFLGTTDLYSLRLAGVQGTARIYVDGRLLSDIGFTSSLKASSETEKDNQYIVFPLDIMRQTHEIIIQVSNFSNYHTGITSPIYFGTQIDGYRLASQFKFAESVGLMSIGILAILLIFLLFFKVQMGSTAYLLLFTIMLSFHLVYSSNNLLTQPVQSWTYAIFTKIYVLSFALMGLCMILLARQNCYTKGILQRTLKIYLYIIPFLLVLTLLCPGKHLPMMKILTGTYFAASLLHTSIILLGRIWNRSYSALMLMLSLSFCASYFALLYFNSRGMVSADAYASSYILLLVAYVTSQLAYVALKVSRIYTGNARLARRMVVTDKLKSEFISATSHELRTPLHGIINIIESASSKLGEPDTAKEQLSLALMLARKLNSVLNDLYGFYSSEHRSVSLKPVNLDIEVNAVIEVFYYTSDNTKLIFKNNLSKNALWVSADESKLWEVLNNIIGNAVKYTDSGTITISSKRMNGKVYVSVSDTGIGMSAKDISRIFDKSVRLDDTARKAEGVGLGLYLVRQLTEQMNGSVYVEWTKPGQGTCITFCLDACPPDHNSMENAAATQAGSAYKSQNYLEDFKGTSASLLVVDDNEDNLSIIRTIFEDCSFSMDCVKSAKEALELLEKSSYDIIILDVMMPEMSGFELCQIIRKRYSHFELPVLLLTACDGAEEILTGFWSGANDYVVKPADRIELRTRVFSLITLKQSVKSALDNEMLFLQAQIRPHFLYNAFNTISAIALTDGVKASELIDDLAIYLRGCFGNDVNRGLVTIDTELGIVNSYVHIEQARFGRRLQFKLIQNTRRGFSLPPLTIQPLVENAIRHATLDSYQEIQIQVTITEENEYIHIEIQDNGVGIEPVKIANLLNEEQDGYQGGIGLRNVSRRLKLHYGIPLDIQTSPGAGTTILIRIPLNSKFQEDELEHGYNSNQQHP</sequence>
<feature type="modified residue" description="4-aspartylphosphate" evidence="8">
    <location>
        <position position="743"/>
    </location>
</feature>
<dbReference type="PANTHER" id="PTHR43547">
    <property type="entry name" value="TWO-COMPONENT HISTIDINE KINASE"/>
    <property type="match status" value="1"/>
</dbReference>
<feature type="domain" description="Histidine kinase" evidence="10">
    <location>
        <begin position="921"/>
        <end position="1021"/>
    </location>
</feature>
<dbReference type="InterPro" id="IPR010559">
    <property type="entry name" value="Sig_transdc_His_kin_internal"/>
</dbReference>
<dbReference type="GO" id="GO:0000155">
    <property type="term" value="F:phosphorelay sensor kinase activity"/>
    <property type="evidence" value="ECO:0007669"/>
    <property type="project" value="InterPro"/>
</dbReference>
<dbReference type="InterPro" id="IPR003594">
    <property type="entry name" value="HATPase_dom"/>
</dbReference>
<keyword evidence="4 8" id="KW-0597">Phosphoprotein</keyword>
<dbReference type="SUPFAM" id="SSF49785">
    <property type="entry name" value="Galactose-binding domain-like"/>
    <property type="match status" value="1"/>
</dbReference>
<dbReference type="Pfam" id="PF00072">
    <property type="entry name" value="Response_reg"/>
    <property type="match status" value="1"/>
</dbReference>
<dbReference type="PANTHER" id="PTHR43547:SF2">
    <property type="entry name" value="HYBRID SIGNAL TRANSDUCTION HISTIDINE KINASE C"/>
    <property type="match status" value="1"/>
</dbReference>
<dbReference type="CDD" id="cd17574">
    <property type="entry name" value="REC_OmpR"/>
    <property type="match status" value="1"/>
</dbReference>
<dbReference type="SMART" id="SM00388">
    <property type="entry name" value="HisKA"/>
    <property type="match status" value="1"/>
</dbReference>
<dbReference type="SMART" id="SM00387">
    <property type="entry name" value="HATPase_c"/>
    <property type="match status" value="2"/>
</dbReference>
<reference evidence="12 13" key="1">
    <citation type="submission" date="2019-08" db="EMBL/GenBank/DDBJ databases">
        <title>In-depth cultivation of the pig gut microbiome towards novel bacterial diversity and tailored functional studies.</title>
        <authorList>
            <person name="Wylensek D."/>
            <person name="Hitch T.C.A."/>
            <person name="Clavel T."/>
        </authorList>
    </citation>
    <scope>NUCLEOTIDE SEQUENCE [LARGE SCALE GENOMIC DNA]</scope>
    <source>
        <strain evidence="12 13">BL-389-WT-3D</strain>
    </source>
</reference>
<comment type="caution">
    <text evidence="12">The sequence shown here is derived from an EMBL/GenBank/DDBJ whole genome shotgun (WGS) entry which is preliminary data.</text>
</comment>
<dbReference type="Gene3D" id="3.40.50.2300">
    <property type="match status" value="1"/>
</dbReference>
<dbReference type="PRINTS" id="PR00344">
    <property type="entry name" value="BCTRLSENSOR"/>
</dbReference>
<keyword evidence="5" id="KW-0418">Kinase</keyword>
<name>A0A844F4E7_CLOSV</name>
<evidence type="ECO:0000256" key="6">
    <source>
        <dbReference type="ARBA" id="ARBA00023012"/>
    </source>
</evidence>
<evidence type="ECO:0000256" key="3">
    <source>
        <dbReference type="ARBA" id="ARBA00018672"/>
    </source>
</evidence>
<dbReference type="InterPro" id="IPR011006">
    <property type="entry name" value="CheY-like_superfamily"/>
</dbReference>
<dbReference type="SUPFAM" id="SSF47384">
    <property type="entry name" value="Homodimeric domain of signal transducing histidine kinase"/>
    <property type="match status" value="1"/>
</dbReference>
<comment type="catalytic activity">
    <reaction evidence="1">
        <text>ATP + protein L-histidine = ADP + protein N-phospho-L-histidine.</text>
        <dbReference type="EC" id="2.7.13.3"/>
    </reaction>
</comment>
<feature type="transmembrane region" description="Helical" evidence="9">
    <location>
        <begin position="220"/>
        <end position="238"/>
    </location>
</feature>
<dbReference type="AlphaFoldDB" id="A0A844F4E7"/>
<dbReference type="SUPFAM" id="SSF55874">
    <property type="entry name" value="ATPase domain of HSP90 chaperone/DNA topoisomerase II/histidine kinase"/>
    <property type="match status" value="2"/>
</dbReference>
<feature type="transmembrane region" description="Helical" evidence="9">
    <location>
        <begin position="245"/>
        <end position="262"/>
    </location>
</feature>
<feature type="transmembrane region" description="Helical" evidence="9">
    <location>
        <begin position="21"/>
        <end position="42"/>
    </location>
</feature>
<protein>
    <recommendedName>
        <fullName evidence="3">Stage 0 sporulation protein A homolog</fullName>
        <ecNumber evidence="2">2.7.13.3</ecNumber>
    </recommendedName>
</protein>
<accession>A0A844F4E7</accession>
<dbReference type="EC" id="2.7.13.3" evidence="2"/>
<evidence type="ECO:0000256" key="5">
    <source>
        <dbReference type="ARBA" id="ARBA00022777"/>
    </source>
</evidence>
<dbReference type="InterPro" id="IPR005467">
    <property type="entry name" value="His_kinase_dom"/>
</dbReference>
<keyword evidence="5" id="KW-0808">Transferase</keyword>
<keyword evidence="9" id="KW-1133">Transmembrane helix</keyword>
<feature type="transmembrane region" description="Helical" evidence="9">
    <location>
        <begin position="365"/>
        <end position="386"/>
    </location>
</feature>
<gene>
    <name evidence="12" type="ORF">FYJ37_05605</name>
</gene>
<dbReference type="InterPro" id="IPR036890">
    <property type="entry name" value="HATPase_C_sf"/>
</dbReference>
<dbReference type="EMBL" id="VUMB01000009">
    <property type="protein sequence ID" value="MSS39833.1"/>
    <property type="molecule type" value="Genomic_DNA"/>
</dbReference>
<dbReference type="Pfam" id="PF06580">
    <property type="entry name" value="His_kinase"/>
    <property type="match status" value="1"/>
</dbReference>
<evidence type="ECO:0000256" key="7">
    <source>
        <dbReference type="ARBA" id="ARBA00024867"/>
    </source>
</evidence>
<dbReference type="Gene3D" id="1.10.287.130">
    <property type="match status" value="1"/>
</dbReference>
<keyword evidence="6" id="KW-0902">Two-component regulatory system</keyword>
<feature type="transmembrane region" description="Helical" evidence="9">
    <location>
        <begin position="398"/>
        <end position="418"/>
    </location>
</feature>
<dbReference type="Gene3D" id="3.30.565.10">
    <property type="entry name" value="Histidine kinase-like ATPase, C-terminal domain"/>
    <property type="match status" value="2"/>
</dbReference>
<proteinExistence type="predicted"/>
<evidence type="ECO:0000313" key="13">
    <source>
        <dbReference type="Proteomes" id="UP000462363"/>
    </source>
</evidence>
<dbReference type="InterPro" id="IPR004358">
    <property type="entry name" value="Sig_transdc_His_kin-like_C"/>
</dbReference>
<dbReference type="Pfam" id="PF00512">
    <property type="entry name" value="HisKA"/>
    <property type="match status" value="1"/>
</dbReference>
<dbReference type="PROSITE" id="PS50110">
    <property type="entry name" value="RESPONSE_REGULATORY"/>
    <property type="match status" value="1"/>
</dbReference>
<dbReference type="InterPro" id="IPR036097">
    <property type="entry name" value="HisK_dim/P_sf"/>
</dbReference>
<evidence type="ECO:0000259" key="10">
    <source>
        <dbReference type="PROSITE" id="PS50109"/>
    </source>
</evidence>
<dbReference type="CDD" id="cd00082">
    <property type="entry name" value="HisKA"/>
    <property type="match status" value="1"/>
</dbReference>
<feature type="transmembrane region" description="Helical" evidence="9">
    <location>
        <begin position="339"/>
        <end position="358"/>
    </location>
</feature>
<feature type="domain" description="Response regulatory" evidence="11">
    <location>
        <begin position="694"/>
        <end position="810"/>
    </location>
</feature>
<dbReference type="PROSITE" id="PS50109">
    <property type="entry name" value="HIS_KIN"/>
    <property type="match status" value="2"/>
</dbReference>
<evidence type="ECO:0000259" key="11">
    <source>
        <dbReference type="PROSITE" id="PS50110"/>
    </source>
</evidence>
<evidence type="ECO:0000256" key="4">
    <source>
        <dbReference type="ARBA" id="ARBA00022553"/>
    </source>
</evidence>
<feature type="transmembrane region" description="Helical" evidence="9">
    <location>
        <begin position="314"/>
        <end position="333"/>
    </location>
</feature>
<dbReference type="InterPro" id="IPR001789">
    <property type="entry name" value="Sig_transdc_resp-reg_receiver"/>
</dbReference>
<keyword evidence="9" id="KW-0472">Membrane</keyword>
<evidence type="ECO:0000256" key="8">
    <source>
        <dbReference type="PROSITE-ProRule" id="PRU00169"/>
    </source>
</evidence>
<feature type="domain" description="Histidine kinase" evidence="10">
    <location>
        <begin position="447"/>
        <end position="661"/>
    </location>
</feature>
<dbReference type="GO" id="GO:0016020">
    <property type="term" value="C:membrane"/>
    <property type="evidence" value="ECO:0007669"/>
    <property type="project" value="InterPro"/>
</dbReference>
<organism evidence="12 13">
    <name type="scientific">Clostridium scindens (strain JCM 10418 / VPI 12708)</name>
    <dbReference type="NCBI Taxonomy" id="29347"/>
    <lineage>
        <taxon>Bacteria</taxon>
        <taxon>Bacillati</taxon>
        <taxon>Bacillota</taxon>
        <taxon>Clostridia</taxon>
        <taxon>Lachnospirales</taxon>
        <taxon>Lachnospiraceae</taxon>
    </lineage>
</organism>
<dbReference type="InterPro" id="IPR003661">
    <property type="entry name" value="HisK_dim/P_dom"/>
</dbReference>
<keyword evidence="9" id="KW-0812">Transmembrane</keyword>
<comment type="function">
    <text evidence="7">May play the central regulatory role in sporulation. It may be an element of the effector pathway responsible for the activation of sporulation genes in response to nutritional stress. Spo0A may act in concert with spo0H (a sigma factor) to control the expression of some genes that are critical to the sporulation process.</text>
</comment>
<dbReference type="InterPro" id="IPR008979">
    <property type="entry name" value="Galactose-bd-like_sf"/>
</dbReference>
<evidence type="ECO:0000256" key="1">
    <source>
        <dbReference type="ARBA" id="ARBA00000085"/>
    </source>
</evidence>
<evidence type="ECO:0000313" key="12">
    <source>
        <dbReference type="EMBL" id="MSS39833.1"/>
    </source>
</evidence>
<dbReference type="SMART" id="SM00448">
    <property type="entry name" value="REC"/>
    <property type="match status" value="1"/>
</dbReference>
<evidence type="ECO:0000256" key="2">
    <source>
        <dbReference type="ARBA" id="ARBA00012438"/>
    </source>
</evidence>
<dbReference type="SUPFAM" id="SSF52172">
    <property type="entry name" value="CheY-like"/>
    <property type="match status" value="1"/>
</dbReference>